<dbReference type="InterPro" id="IPR036770">
    <property type="entry name" value="Ankyrin_rpt-contain_sf"/>
</dbReference>
<dbReference type="InterPro" id="IPR006034">
    <property type="entry name" value="Asparaginase/glutaminase-like"/>
</dbReference>
<organism evidence="5 6">
    <name type="scientific">Oncorhynchus kisutch</name>
    <name type="common">Coho salmon</name>
    <name type="synonym">Salmo kisutch</name>
    <dbReference type="NCBI Taxonomy" id="8019"/>
    <lineage>
        <taxon>Eukaryota</taxon>
        <taxon>Metazoa</taxon>
        <taxon>Chordata</taxon>
        <taxon>Craniata</taxon>
        <taxon>Vertebrata</taxon>
        <taxon>Euteleostomi</taxon>
        <taxon>Actinopterygii</taxon>
        <taxon>Neopterygii</taxon>
        <taxon>Teleostei</taxon>
        <taxon>Protacanthopterygii</taxon>
        <taxon>Salmoniformes</taxon>
        <taxon>Salmonidae</taxon>
        <taxon>Salmoninae</taxon>
        <taxon>Oncorhynchus</taxon>
    </lineage>
</organism>
<dbReference type="InterPro" id="IPR027474">
    <property type="entry name" value="L-asparaginase_N"/>
</dbReference>
<dbReference type="GO" id="GO:0004067">
    <property type="term" value="F:asparaginase activity"/>
    <property type="evidence" value="ECO:0007669"/>
    <property type="project" value="UniProtKB-EC"/>
</dbReference>
<dbReference type="AlphaFoldDB" id="A0A8C7F5E3"/>
<dbReference type="SMART" id="SM00870">
    <property type="entry name" value="Asparaginase"/>
    <property type="match status" value="1"/>
</dbReference>
<reference evidence="5" key="2">
    <citation type="submission" date="2025-09" db="UniProtKB">
        <authorList>
            <consortium name="Ensembl"/>
        </authorList>
    </citation>
    <scope>IDENTIFICATION</scope>
</reference>
<evidence type="ECO:0000256" key="1">
    <source>
        <dbReference type="ARBA" id="ARBA00012920"/>
    </source>
</evidence>
<dbReference type="Pfam" id="PF00710">
    <property type="entry name" value="Asparaginase"/>
    <property type="match status" value="1"/>
</dbReference>
<dbReference type="GeneTree" id="ENSGT00390000001610"/>
<dbReference type="PIRSF" id="PIRSF001220">
    <property type="entry name" value="L-ASNase_gatD"/>
    <property type="match status" value="1"/>
</dbReference>
<evidence type="ECO:0000313" key="6">
    <source>
        <dbReference type="Proteomes" id="UP000694557"/>
    </source>
</evidence>
<dbReference type="SMART" id="SM00248">
    <property type="entry name" value="ANK"/>
    <property type="match status" value="2"/>
</dbReference>
<dbReference type="InterPro" id="IPR040919">
    <property type="entry name" value="Asparaginase_C"/>
</dbReference>
<dbReference type="InterPro" id="IPR027473">
    <property type="entry name" value="L-asparaginase_C"/>
</dbReference>
<evidence type="ECO:0000259" key="3">
    <source>
        <dbReference type="Pfam" id="PF00710"/>
    </source>
</evidence>
<feature type="repeat" description="ANK" evidence="2">
    <location>
        <begin position="399"/>
        <end position="431"/>
    </location>
</feature>
<protein>
    <recommendedName>
        <fullName evidence="1">asparaginase</fullName>
        <ecNumber evidence="1">3.5.1.1</ecNumber>
    </recommendedName>
</protein>
<dbReference type="InterPro" id="IPR002110">
    <property type="entry name" value="Ankyrin_rpt"/>
</dbReference>
<dbReference type="GO" id="GO:0009066">
    <property type="term" value="P:aspartate family amino acid metabolic process"/>
    <property type="evidence" value="ECO:0007669"/>
    <property type="project" value="UniProtKB-ARBA"/>
</dbReference>
<dbReference type="PROSITE" id="PS50297">
    <property type="entry name" value="ANK_REP_REGION"/>
    <property type="match status" value="1"/>
</dbReference>
<dbReference type="PRINTS" id="PR01415">
    <property type="entry name" value="ANKYRIN"/>
</dbReference>
<dbReference type="SUPFAM" id="SSF53774">
    <property type="entry name" value="Glutaminase/Asparaginase"/>
    <property type="match status" value="1"/>
</dbReference>
<keyword evidence="2" id="KW-0040">ANK repeat</keyword>
<dbReference type="Ensembl" id="ENSOKIT00005015351.1">
    <property type="protein sequence ID" value="ENSOKIP00005014413.1"/>
    <property type="gene ID" value="ENSOKIG00005006458.1"/>
</dbReference>
<dbReference type="PROSITE" id="PS50088">
    <property type="entry name" value="ANK_REPEAT"/>
    <property type="match status" value="1"/>
</dbReference>
<feature type="domain" description="Asparaginase/glutaminase C-terminal" evidence="4">
    <location>
        <begin position="251"/>
        <end position="305"/>
    </location>
</feature>
<accession>A0A8C7F5E3</accession>
<dbReference type="Proteomes" id="UP000694557">
    <property type="component" value="Unassembled WGS sequence"/>
</dbReference>
<dbReference type="Gene3D" id="1.25.40.20">
    <property type="entry name" value="Ankyrin repeat-containing domain"/>
    <property type="match status" value="1"/>
</dbReference>
<dbReference type="PANTHER" id="PTHR11707">
    <property type="entry name" value="L-ASPARAGINASE"/>
    <property type="match status" value="1"/>
</dbReference>
<dbReference type="Gene3D" id="3.40.50.40">
    <property type="match status" value="1"/>
</dbReference>
<dbReference type="PANTHER" id="PTHR11707:SF28">
    <property type="entry name" value="60 KDA LYSOPHOSPHOLIPASE"/>
    <property type="match status" value="1"/>
</dbReference>
<dbReference type="SUPFAM" id="SSF48403">
    <property type="entry name" value="Ankyrin repeat"/>
    <property type="match status" value="1"/>
</dbReference>
<feature type="domain" description="L-asparaginase N-terminal" evidence="3">
    <location>
        <begin position="84"/>
        <end position="181"/>
    </location>
</feature>
<reference evidence="5" key="1">
    <citation type="submission" date="2025-08" db="UniProtKB">
        <authorList>
            <consortium name="Ensembl"/>
        </authorList>
    </citation>
    <scope>IDENTIFICATION</scope>
</reference>
<dbReference type="InterPro" id="IPR037152">
    <property type="entry name" value="L-asparaginase_N_sf"/>
</dbReference>
<evidence type="ECO:0000259" key="4">
    <source>
        <dbReference type="Pfam" id="PF17763"/>
    </source>
</evidence>
<keyword evidence="6" id="KW-1185">Reference proteome</keyword>
<name>A0A8C7F5E3_ONCKI</name>
<sequence>VELLCFILARSQLQMRTLSLCLSYTVLSPEPNALVKALRKLPILHDQEYALQSHMYEYYSTSGPQENTLVLPKQNIQDKDPLKIVYTFLEYSPLLDSCNMTIDDWATIRKDIEKHYEKYDGFVILHGTASALSFMCEHLGKSVICCLYDLLQVPIYETRNDGRNNLLETLLIAGQFSIPEVKSGVRGLLKGGRCRNQEQENKEAPVAQSFIKDVPTLQQHGGEYLALYTSLPLFLPESFLQSPMEGVVLETNGVIIVNCTQCLRGSVTTSYATGMVLSDAGLVAGSDMTSEAALCKLSYMLARKELNIEVLSQNLRGEMIGDLQGAKLTLSDSRFIQVISQCLSINKAIRDALTPTVACAASKIGDVGALDALKEMMRNSYLNTTYHNFILLGNLGDYDGRTPLHIAASEGHLKVVQYLQDQGATVHAKDRTPLRNAMHFRHKEVVKLLRETGVRFSSDELKDAGTELCSLASNADIEGLEMWHLARGDLNIRGYDEKMPMDVVSVRDWEPLFHLQTWVVKDGYG</sequence>
<dbReference type="Gene3D" id="3.40.50.1170">
    <property type="entry name" value="L-asparaginase, N-terminal domain"/>
    <property type="match status" value="1"/>
</dbReference>
<dbReference type="PIRSF" id="PIRSF500176">
    <property type="entry name" value="L_ASNase"/>
    <property type="match status" value="1"/>
</dbReference>
<gene>
    <name evidence="5" type="primary">ASPG</name>
</gene>
<proteinExistence type="predicted"/>
<dbReference type="Pfam" id="PF12796">
    <property type="entry name" value="Ank_2"/>
    <property type="match status" value="1"/>
</dbReference>
<dbReference type="InterPro" id="IPR036152">
    <property type="entry name" value="Asp/glu_Ase-like_sf"/>
</dbReference>
<evidence type="ECO:0000313" key="5">
    <source>
        <dbReference type="Ensembl" id="ENSOKIP00005014413.1"/>
    </source>
</evidence>
<dbReference type="Pfam" id="PF17763">
    <property type="entry name" value="Asparaginase_C"/>
    <property type="match status" value="1"/>
</dbReference>
<evidence type="ECO:0000256" key="2">
    <source>
        <dbReference type="PROSITE-ProRule" id="PRU00023"/>
    </source>
</evidence>
<dbReference type="EC" id="3.5.1.1" evidence="1"/>